<dbReference type="GO" id="GO:0042292">
    <property type="term" value="F:URM1 activating enzyme activity"/>
    <property type="evidence" value="ECO:0007669"/>
    <property type="project" value="TreeGrafter"/>
</dbReference>
<feature type="binding site" evidence="11">
    <location>
        <position position="255"/>
    </location>
    <ligand>
        <name>Zn(2+)</name>
        <dbReference type="ChEBI" id="CHEBI:29105"/>
    </ligand>
</feature>
<dbReference type="InterPro" id="IPR035985">
    <property type="entry name" value="Ubiquitin-activating_enz"/>
</dbReference>
<dbReference type="GO" id="GO:0002143">
    <property type="term" value="P:tRNA wobble position uridine thiolation"/>
    <property type="evidence" value="ECO:0007669"/>
    <property type="project" value="InterPro"/>
</dbReference>
<dbReference type="EMBL" id="UYWY01021228">
    <property type="protein sequence ID" value="VDM43681.1"/>
    <property type="molecule type" value="Genomic_DNA"/>
</dbReference>
<accession>A0A183UV40</accession>
<feature type="binding site" evidence="11">
    <location>
        <begin position="74"/>
        <end position="78"/>
    </location>
    <ligand>
        <name>ATP</name>
        <dbReference type="ChEBI" id="CHEBI:30616"/>
    </ligand>
</feature>
<feature type="binding site" evidence="11">
    <location>
        <position position="180"/>
    </location>
    <ligand>
        <name>Zn(2+)</name>
        <dbReference type="ChEBI" id="CHEBI:29105"/>
    </ligand>
</feature>
<dbReference type="PANTHER" id="PTHR10953:SF102">
    <property type="entry name" value="ADENYLYLTRANSFERASE AND SULFURTRANSFERASE MOCS3"/>
    <property type="match status" value="1"/>
</dbReference>
<dbReference type="GO" id="GO:0032447">
    <property type="term" value="P:protein urmylation"/>
    <property type="evidence" value="ECO:0007669"/>
    <property type="project" value="TreeGrafter"/>
</dbReference>
<keyword evidence="6 11" id="KW-0547">Nucleotide-binding</keyword>
<evidence type="ECO:0000256" key="2">
    <source>
        <dbReference type="ARBA" id="ARBA00022490"/>
    </source>
</evidence>
<feature type="active site" description="Glycyl thioester intermediate; for adenylyltransferase activity" evidence="11">
    <location>
        <position position="194"/>
    </location>
</feature>
<dbReference type="CDD" id="cd00757">
    <property type="entry name" value="ThiF_MoeB_HesA_family"/>
    <property type="match status" value="1"/>
</dbReference>
<feature type="binding site" evidence="11">
    <location>
        <position position="67"/>
    </location>
    <ligand>
        <name>ATP</name>
        <dbReference type="ChEBI" id="CHEBI:30616"/>
    </ligand>
</feature>
<dbReference type="GO" id="GO:0046872">
    <property type="term" value="F:metal ion binding"/>
    <property type="evidence" value="ECO:0007669"/>
    <property type="project" value="UniProtKB-KW"/>
</dbReference>
<comment type="cofactor">
    <cofactor evidence="11">
        <name>Zn(2+)</name>
        <dbReference type="ChEBI" id="CHEBI:29105"/>
    </cofactor>
    <text evidence="11">Binds 1 zinc ion per subunit.</text>
</comment>
<dbReference type="GO" id="GO:0006777">
    <property type="term" value="P:Mo-molybdopterin cofactor biosynthetic process"/>
    <property type="evidence" value="ECO:0007669"/>
    <property type="project" value="UniProtKB-UniRule"/>
</dbReference>
<proteinExistence type="inferred from homology"/>
<keyword evidence="3 11" id="KW-0808">Transferase</keyword>
<evidence type="ECO:0000256" key="6">
    <source>
        <dbReference type="ARBA" id="ARBA00022741"/>
    </source>
</evidence>
<dbReference type="EC" id="2.7.7.-" evidence="11"/>
<reference evidence="13 14" key="2">
    <citation type="submission" date="2018-11" db="EMBL/GenBank/DDBJ databases">
        <authorList>
            <consortium name="Pathogen Informatics"/>
        </authorList>
    </citation>
    <scope>NUCLEOTIDE SEQUENCE [LARGE SCALE GENOMIC DNA]</scope>
</reference>
<feature type="binding site" evidence="11">
    <location>
        <position position="91"/>
    </location>
    <ligand>
        <name>ATP</name>
        <dbReference type="ChEBI" id="CHEBI:30616"/>
    </ligand>
</feature>
<dbReference type="GO" id="GO:0004792">
    <property type="term" value="F:thiosulfate-cyanide sulfurtransferase activity"/>
    <property type="evidence" value="ECO:0007669"/>
    <property type="project" value="TreeGrafter"/>
</dbReference>
<dbReference type="InterPro" id="IPR045886">
    <property type="entry name" value="ThiF/MoeB/HesA"/>
</dbReference>
<evidence type="ECO:0000313" key="15">
    <source>
        <dbReference type="WBParaSite" id="TCNE_0001236001-mRNA-1"/>
    </source>
</evidence>
<keyword evidence="10 11" id="KW-0511">Multifunctional enzyme</keyword>
<evidence type="ECO:0000256" key="11">
    <source>
        <dbReference type="HAMAP-Rule" id="MF_03049"/>
    </source>
</evidence>
<evidence type="ECO:0000259" key="12">
    <source>
        <dbReference type="PROSITE" id="PS50206"/>
    </source>
</evidence>
<dbReference type="EC" id="2.8.1.-" evidence="11"/>
<dbReference type="NCBIfam" id="NF004281">
    <property type="entry name" value="PRK05690.1"/>
    <property type="match status" value="1"/>
</dbReference>
<comment type="similarity">
    <text evidence="11">In the N-terminal section; belongs to the HesA/MoeB/ThiF family. UBA4 subfamily.</text>
</comment>
<gene>
    <name evidence="13" type="ORF">TCNE_LOCUS12360</name>
</gene>
<protein>
    <recommendedName>
        <fullName evidence="11">Adenylyltransferase and sulfurtransferase MOCS3 homolog</fullName>
    </recommendedName>
    <alternativeName>
        <fullName evidence="11">UBA4 homolog</fullName>
    </alternativeName>
    <alternativeName>
        <fullName evidence="11">Ubiquitin-like protein activator 4 homolog</fullName>
    </alternativeName>
    <domain>
        <recommendedName>
            <fullName evidence="11">Adenylyltransferase</fullName>
            <ecNumber evidence="11">2.7.7.-</ecNumber>
        </recommendedName>
    </domain>
    <domain>
        <recommendedName>
            <fullName evidence="11">Sulfurtransferase</fullName>
            <ecNumber evidence="11">2.8.1.-</ecNumber>
        </recommendedName>
    </domain>
</protein>
<dbReference type="GO" id="GO:0070566">
    <property type="term" value="F:adenylyltransferase activity"/>
    <property type="evidence" value="ECO:0007669"/>
    <property type="project" value="InterPro"/>
</dbReference>
<reference evidence="15" key="1">
    <citation type="submission" date="2016-06" db="UniProtKB">
        <authorList>
            <consortium name="WormBaseParasite"/>
        </authorList>
    </citation>
    <scope>IDENTIFICATION</scope>
</reference>
<evidence type="ECO:0000256" key="10">
    <source>
        <dbReference type="ARBA" id="ARBA00023268"/>
    </source>
</evidence>
<sequence length="374" mass="41242">MSFSCYHDLSFDEIRRYSRQILVEEIGVDGQQRLRDASLLIVGAGGLGCPVGLYTAAAGIGRIGIVDGDSVSEDNLHRQISHCESSVDTSKAVSLRDAMLRLNSSVQVDVHLTNLSSTNALEVMKGYDIIADCTDNAPARYLINDACVMLNKPLVWGSALRWEGQLTVYNFPKDCPCYRCIFPVPPPREAVTNCAESGVVGPVVGVIGSMQALEVIKIAAGLQTSFSGRLFLFDGQRGETRNVRLRSRRQDCSVCGLTPSVTQLTDYALFCGSSPDDKTPRVRILVPQERITASELVEMNFPIIVDVRSKNQFQIAHLPNAKICVICRRGNDSQLAVIWLRKALKQFCHRDRIVDVQGGYEAWAQLVDPSFPVY</sequence>
<feature type="binding site" evidence="11">
    <location>
        <position position="252"/>
    </location>
    <ligand>
        <name>Zn(2+)</name>
        <dbReference type="ChEBI" id="CHEBI:29105"/>
    </ligand>
</feature>
<comment type="function">
    <text evidence="11">Plays a central role in 2-thiolation of mcm(5)S(2)U at tRNA wobble positions of cytosolic tRNA(Lys), tRNA(Glu) and tRNA(Gln). Acts by mediating the C-terminal thiocarboxylation of the sulfur carrier URM1. Its N-terminus first activates URM1 as acyl-adenylate (-COAMP), then the persulfide sulfur on the catalytic cysteine is transferred to URM1 to form thiocarboxylation (-COSH) of its C-terminus. The reaction probably involves hydrogen sulfide that is generated from the persulfide intermediate and that acts as nucleophile towards URM1. Subsequently, a transient disulfide bond is formed. Does not use thiosulfate as sulfur donor; NFS1 probably acting as a sulfur donor for thiocarboxylation reactions.</text>
</comment>
<keyword evidence="14" id="KW-1185">Reference proteome</keyword>
<evidence type="ECO:0000313" key="13">
    <source>
        <dbReference type="EMBL" id="VDM43681.1"/>
    </source>
</evidence>
<keyword evidence="5 11" id="KW-0479">Metal-binding</keyword>
<dbReference type="FunFam" id="3.40.50.720:FF:000033">
    <property type="entry name" value="Adenylyltransferase and sulfurtransferase MOCS3"/>
    <property type="match status" value="1"/>
</dbReference>
<keyword evidence="8 11" id="KW-0067">ATP-binding</keyword>
<feature type="binding site" evidence="11">
    <location>
        <position position="177"/>
    </location>
    <ligand>
        <name>Zn(2+)</name>
        <dbReference type="ChEBI" id="CHEBI:29105"/>
    </ligand>
</feature>
<dbReference type="WBParaSite" id="TCNE_0001236001-mRNA-1">
    <property type="protein sequence ID" value="TCNE_0001236001-mRNA-1"/>
    <property type="gene ID" value="TCNE_0001236001"/>
</dbReference>
<dbReference type="InterPro" id="IPR001763">
    <property type="entry name" value="Rhodanese-like_dom"/>
</dbReference>
<evidence type="ECO:0000256" key="3">
    <source>
        <dbReference type="ARBA" id="ARBA00022679"/>
    </source>
</evidence>
<dbReference type="PANTHER" id="PTHR10953">
    <property type="entry name" value="UBIQUITIN-ACTIVATING ENZYME E1"/>
    <property type="match status" value="1"/>
</dbReference>
<evidence type="ECO:0000256" key="8">
    <source>
        <dbReference type="ARBA" id="ARBA00022840"/>
    </source>
</evidence>
<keyword evidence="9 11" id="KW-0501">Molybdenum cofactor biosynthesis</keyword>
<evidence type="ECO:0000256" key="5">
    <source>
        <dbReference type="ARBA" id="ARBA00022723"/>
    </source>
</evidence>
<dbReference type="PROSITE" id="PS50206">
    <property type="entry name" value="RHODANESE_3"/>
    <property type="match status" value="1"/>
</dbReference>
<organism evidence="14 15">
    <name type="scientific">Toxocara canis</name>
    <name type="common">Canine roundworm</name>
    <dbReference type="NCBI Taxonomy" id="6265"/>
    <lineage>
        <taxon>Eukaryota</taxon>
        <taxon>Metazoa</taxon>
        <taxon>Ecdysozoa</taxon>
        <taxon>Nematoda</taxon>
        <taxon>Chromadorea</taxon>
        <taxon>Rhabditida</taxon>
        <taxon>Spirurina</taxon>
        <taxon>Ascaridomorpha</taxon>
        <taxon>Ascaridoidea</taxon>
        <taxon>Toxocaridae</taxon>
        <taxon>Toxocara</taxon>
    </lineage>
</organism>
<evidence type="ECO:0000256" key="4">
    <source>
        <dbReference type="ARBA" id="ARBA00022694"/>
    </source>
</evidence>
<dbReference type="GO" id="GO:0005524">
    <property type="term" value="F:ATP binding"/>
    <property type="evidence" value="ECO:0007669"/>
    <property type="project" value="UniProtKB-KW"/>
</dbReference>
<keyword evidence="7 11" id="KW-0862">Zinc</keyword>
<evidence type="ECO:0000313" key="14">
    <source>
        <dbReference type="Proteomes" id="UP000050794"/>
    </source>
</evidence>
<dbReference type="UniPathway" id="UPA00988"/>
<evidence type="ECO:0000256" key="9">
    <source>
        <dbReference type="ARBA" id="ARBA00023150"/>
    </source>
</evidence>
<dbReference type="SUPFAM" id="SSF69572">
    <property type="entry name" value="Activating enzymes of the ubiquitin-like proteins"/>
    <property type="match status" value="1"/>
</dbReference>
<dbReference type="GO" id="GO:0005829">
    <property type="term" value="C:cytosol"/>
    <property type="evidence" value="ECO:0007669"/>
    <property type="project" value="UniProtKB-SubCell"/>
</dbReference>
<dbReference type="HAMAP" id="MF_03049">
    <property type="entry name" value="MOCS3_Uba4"/>
    <property type="match status" value="1"/>
</dbReference>
<comment type="pathway">
    <text evidence="11">tRNA modification; 5-methoxycarbonylmethyl-2-thiouridine-tRNA biosynthesis.</text>
</comment>
<feature type="binding site" evidence="11">
    <location>
        <position position="46"/>
    </location>
    <ligand>
        <name>ATP</name>
        <dbReference type="ChEBI" id="CHEBI:30616"/>
    </ligand>
</feature>
<comment type="subcellular location">
    <subcellularLocation>
        <location evidence="1">Cytoplasm</location>
        <location evidence="1">Cytosol</location>
    </subcellularLocation>
</comment>
<dbReference type="Proteomes" id="UP000050794">
    <property type="component" value="Unassembled WGS sequence"/>
</dbReference>
<dbReference type="InterPro" id="IPR028885">
    <property type="entry name" value="MOCS3/Uba4"/>
</dbReference>
<feature type="active site" description="Cysteine persulfide intermediate; for sulfurtransferase activity" evidence="11">
    <location>
        <position position="327"/>
    </location>
</feature>
<dbReference type="InterPro" id="IPR000594">
    <property type="entry name" value="ThiF_NAD_FAD-bd"/>
</dbReference>
<keyword evidence="4 11" id="KW-0819">tRNA processing</keyword>
<evidence type="ECO:0000256" key="7">
    <source>
        <dbReference type="ARBA" id="ARBA00022833"/>
    </source>
</evidence>
<feature type="domain" description="Rhodanese" evidence="12">
    <location>
        <begin position="298"/>
        <end position="372"/>
    </location>
</feature>
<evidence type="ECO:0000256" key="1">
    <source>
        <dbReference type="ARBA" id="ARBA00004514"/>
    </source>
</evidence>
<name>A0A183UV40_TOXCA</name>
<keyword evidence="2 11" id="KW-0963">Cytoplasm</keyword>
<dbReference type="Gene3D" id="3.40.250.10">
    <property type="entry name" value="Rhodanese-like domain"/>
    <property type="match status" value="1"/>
</dbReference>
<dbReference type="InterPro" id="IPR036873">
    <property type="entry name" value="Rhodanese-like_dom_sf"/>
</dbReference>
<dbReference type="AlphaFoldDB" id="A0A183UV40"/>
<dbReference type="Gene3D" id="3.40.50.720">
    <property type="entry name" value="NAD(P)-binding Rossmann-like Domain"/>
    <property type="match status" value="1"/>
</dbReference>
<dbReference type="Pfam" id="PF00899">
    <property type="entry name" value="ThiF"/>
    <property type="match status" value="1"/>
</dbReference>
<feature type="binding site" evidence="11">
    <location>
        <begin position="135"/>
        <end position="136"/>
    </location>
    <ligand>
        <name>ATP</name>
        <dbReference type="ChEBI" id="CHEBI:30616"/>
    </ligand>
</feature>